<evidence type="ECO:0000313" key="4">
    <source>
        <dbReference type="Proteomes" id="UP001595681"/>
    </source>
</evidence>
<dbReference type="InterPro" id="IPR013324">
    <property type="entry name" value="RNA_pol_sigma_r3/r4-like"/>
</dbReference>
<dbReference type="Gene3D" id="1.10.10.10">
    <property type="entry name" value="Winged helix-like DNA-binding domain superfamily/Winged helix DNA-binding domain"/>
    <property type="match status" value="1"/>
</dbReference>
<keyword evidence="4" id="KW-1185">Reference proteome</keyword>
<sequence length="198" mass="21970">MDQEFAMSSHSKHHARSRHDSSIENTNTDIMRGPHLEPLLREVRSLLRWMPIRHFHPQSRRQANAIARRIDDYLDRFASTPLAMAAAAASVRSSPDPDMLADEACPLVVASDAGVWITMWRLIDWDQLLPLLPSYASACYAPAITALPKTERTVFLLHRMGGLSLADIGHKLGIDVADCERLLGKALGTIARQVDGAN</sequence>
<dbReference type="InterPro" id="IPR013249">
    <property type="entry name" value="RNA_pol_sigma70_r4_t2"/>
</dbReference>
<dbReference type="Proteomes" id="UP001595681">
    <property type="component" value="Unassembled WGS sequence"/>
</dbReference>
<evidence type="ECO:0000259" key="2">
    <source>
        <dbReference type="Pfam" id="PF08281"/>
    </source>
</evidence>
<dbReference type="SUPFAM" id="SSF88659">
    <property type="entry name" value="Sigma3 and sigma4 domains of RNA polymerase sigma factors"/>
    <property type="match status" value="1"/>
</dbReference>
<evidence type="ECO:0000256" key="1">
    <source>
        <dbReference type="SAM" id="MobiDB-lite"/>
    </source>
</evidence>
<name>A0ABV7NK55_9SPHN</name>
<dbReference type="EMBL" id="JBHRVU010000005">
    <property type="protein sequence ID" value="MFC3443869.1"/>
    <property type="molecule type" value="Genomic_DNA"/>
</dbReference>
<protein>
    <submittedName>
        <fullName evidence="3">Sigma factor-like helix-turn-helix DNA-binding protein</fullName>
    </submittedName>
</protein>
<evidence type="ECO:0000313" key="3">
    <source>
        <dbReference type="EMBL" id="MFC3443869.1"/>
    </source>
</evidence>
<accession>A0ABV7NK55</accession>
<dbReference type="RefSeq" id="WP_380798766.1">
    <property type="nucleotide sequence ID" value="NZ_JBHRVU010000005.1"/>
</dbReference>
<gene>
    <name evidence="3" type="ORF">ACFOKF_22220</name>
</gene>
<proteinExistence type="predicted"/>
<dbReference type="InterPro" id="IPR036388">
    <property type="entry name" value="WH-like_DNA-bd_sf"/>
</dbReference>
<feature type="region of interest" description="Disordered" evidence="1">
    <location>
        <begin position="1"/>
        <end position="31"/>
    </location>
</feature>
<organism evidence="3 4">
    <name type="scientific">Sphingobium rhizovicinum</name>
    <dbReference type="NCBI Taxonomy" id="432308"/>
    <lineage>
        <taxon>Bacteria</taxon>
        <taxon>Pseudomonadati</taxon>
        <taxon>Pseudomonadota</taxon>
        <taxon>Alphaproteobacteria</taxon>
        <taxon>Sphingomonadales</taxon>
        <taxon>Sphingomonadaceae</taxon>
        <taxon>Sphingobium</taxon>
    </lineage>
</organism>
<comment type="caution">
    <text evidence="3">The sequence shown here is derived from an EMBL/GenBank/DDBJ whole genome shotgun (WGS) entry which is preliminary data.</text>
</comment>
<reference evidence="4" key="1">
    <citation type="journal article" date="2019" name="Int. J. Syst. Evol. Microbiol.">
        <title>The Global Catalogue of Microorganisms (GCM) 10K type strain sequencing project: providing services to taxonomists for standard genome sequencing and annotation.</title>
        <authorList>
            <consortium name="The Broad Institute Genomics Platform"/>
            <consortium name="The Broad Institute Genome Sequencing Center for Infectious Disease"/>
            <person name="Wu L."/>
            <person name="Ma J."/>
        </authorList>
    </citation>
    <scope>NUCLEOTIDE SEQUENCE [LARGE SCALE GENOMIC DNA]</scope>
    <source>
        <strain evidence="4">CCM 7491</strain>
    </source>
</reference>
<dbReference type="Pfam" id="PF08281">
    <property type="entry name" value="Sigma70_r4_2"/>
    <property type="match status" value="1"/>
</dbReference>
<feature type="domain" description="RNA polymerase sigma factor 70 region 4 type 2" evidence="2">
    <location>
        <begin position="143"/>
        <end position="187"/>
    </location>
</feature>